<sequence>MEHSDSLNKCNSACRQGKSGAKSKTGRLKIIRVCLDFCSGFFFTQINEKLQFFR</sequence>
<reference evidence="2 3" key="1">
    <citation type="submission" date="2013-06" db="EMBL/GenBank/DDBJ databases">
        <authorList>
            <person name="Weinstock G."/>
            <person name="Sodergren E."/>
            <person name="Lobos E.A."/>
            <person name="Fulton L."/>
            <person name="Fulton R."/>
            <person name="Courtney L."/>
            <person name="Fronick C."/>
            <person name="O'Laughlin M."/>
            <person name="Godfrey J."/>
            <person name="Wilson R.M."/>
            <person name="Miner T."/>
            <person name="Farmer C."/>
            <person name="Delehaunty K."/>
            <person name="Cordes M."/>
            <person name="Minx P."/>
            <person name="Tomlinson C."/>
            <person name="Chen J."/>
            <person name="Wollam A."/>
            <person name="Pepin K.H."/>
            <person name="Bhonagiri V."/>
            <person name="Zhang X."/>
            <person name="Warren W."/>
            <person name="Mitreva M."/>
            <person name="Mardis E.R."/>
            <person name="Wilson R.K."/>
        </authorList>
    </citation>
    <scope>NUCLEOTIDE SEQUENCE [LARGE SCALE GENOMIC DNA]</scope>
    <source>
        <strain evidence="2 3">ATCC 29099</strain>
    </source>
</reference>
<gene>
    <name evidence="2" type="ORF">HMPREF0373_00758</name>
</gene>
<proteinExistence type="predicted"/>
<evidence type="ECO:0000313" key="2">
    <source>
        <dbReference type="EMBL" id="ERK50496.1"/>
    </source>
</evidence>
<evidence type="ECO:0000313" key="3">
    <source>
        <dbReference type="Proteomes" id="UP000016608"/>
    </source>
</evidence>
<dbReference type="Proteomes" id="UP000016608">
    <property type="component" value="Unassembled WGS sequence"/>
</dbReference>
<dbReference type="EMBL" id="AWVJ01000050">
    <property type="protein sequence ID" value="ERK50496.1"/>
    <property type="molecule type" value="Genomic_DNA"/>
</dbReference>
<accession>U2Q2E3</accession>
<evidence type="ECO:0000256" key="1">
    <source>
        <dbReference type="SAM" id="MobiDB-lite"/>
    </source>
</evidence>
<comment type="caution">
    <text evidence="2">The sequence shown here is derived from an EMBL/GenBank/DDBJ whole genome shotgun (WGS) entry which is preliminary data.</text>
</comment>
<name>U2Q2E3_EUBRA</name>
<keyword evidence="3" id="KW-1185">Reference proteome</keyword>
<dbReference type="PATRIC" id="fig|1256908.3.peg.702"/>
<organism evidence="2 3">
    <name type="scientific">Eubacterium ramulus ATCC 29099</name>
    <dbReference type="NCBI Taxonomy" id="1256908"/>
    <lineage>
        <taxon>Bacteria</taxon>
        <taxon>Bacillati</taxon>
        <taxon>Bacillota</taxon>
        <taxon>Clostridia</taxon>
        <taxon>Eubacteriales</taxon>
        <taxon>Eubacteriaceae</taxon>
        <taxon>Eubacterium</taxon>
    </lineage>
</organism>
<protein>
    <submittedName>
        <fullName evidence="2">Uncharacterized protein</fullName>
    </submittedName>
</protein>
<feature type="region of interest" description="Disordered" evidence="1">
    <location>
        <begin position="1"/>
        <end position="24"/>
    </location>
</feature>
<dbReference type="HOGENOM" id="CLU_3043529_0_0_9"/>
<dbReference type="AlphaFoldDB" id="U2Q2E3"/>